<dbReference type="KEGG" id="kmn:HW532_15590"/>
<keyword evidence="2" id="KW-1185">Reference proteome</keyword>
<organism evidence="1 2">
    <name type="scientific">Kaustia mangrovi</name>
    <dbReference type="NCBI Taxonomy" id="2593653"/>
    <lineage>
        <taxon>Bacteria</taxon>
        <taxon>Pseudomonadati</taxon>
        <taxon>Pseudomonadota</taxon>
        <taxon>Alphaproteobacteria</taxon>
        <taxon>Hyphomicrobiales</taxon>
        <taxon>Parvibaculaceae</taxon>
        <taxon>Kaustia</taxon>
    </lineage>
</organism>
<dbReference type="RefSeq" id="WP_213161349.1">
    <property type="nucleotide sequence ID" value="NZ_CP058214.1"/>
</dbReference>
<protein>
    <submittedName>
        <fullName evidence="1">Uncharacterized protein</fullName>
    </submittedName>
</protein>
<accession>A0A7S8C5Z9</accession>
<proteinExistence type="predicted"/>
<name>A0A7S8C5Z9_9HYPH</name>
<evidence type="ECO:0000313" key="1">
    <source>
        <dbReference type="EMBL" id="QPC43987.1"/>
    </source>
</evidence>
<sequence>MDDSTLTTAFHAHTEGQTKFTRRMVIAIALMANETPRRIVRRCERLGLCKRGSWEWFVDNGGITKAQIAEVRADLAKGGKDG</sequence>
<dbReference type="Proteomes" id="UP000593594">
    <property type="component" value="Chromosome"/>
</dbReference>
<evidence type="ECO:0000313" key="2">
    <source>
        <dbReference type="Proteomes" id="UP000593594"/>
    </source>
</evidence>
<gene>
    <name evidence="1" type="ORF">HW532_15590</name>
</gene>
<dbReference type="AlphaFoldDB" id="A0A7S8C5Z9"/>
<reference evidence="1 2" key="1">
    <citation type="submission" date="2020-06" db="EMBL/GenBank/DDBJ databases">
        <title>Genome sequence of 2 isolates from Red Sea Mangroves.</title>
        <authorList>
            <person name="Sefrji F."/>
            <person name="Michoud G."/>
            <person name="Merlino G."/>
            <person name="Daffonchio D."/>
        </authorList>
    </citation>
    <scope>NUCLEOTIDE SEQUENCE [LARGE SCALE GENOMIC DNA]</scope>
    <source>
        <strain evidence="1 2">R1DC25</strain>
    </source>
</reference>
<dbReference type="EMBL" id="CP058214">
    <property type="protein sequence ID" value="QPC43987.1"/>
    <property type="molecule type" value="Genomic_DNA"/>
</dbReference>